<comment type="caution">
    <text evidence="1">The sequence shown here is derived from an EMBL/GenBank/DDBJ whole genome shotgun (WGS) entry which is preliminary data.</text>
</comment>
<dbReference type="AlphaFoldDB" id="A0A9R1UL46"/>
<protein>
    <submittedName>
        <fullName evidence="1">Uncharacterized protein</fullName>
    </submittedName>
</protein>
<gene>
    <name evidence="1" type="ORF">LSAT_V11C800433480</name>
</gene>
<accession>A0A9R1UL46</accession>
<reference evidence="1 2" key="1">
    <citation type="journal article" date="2017" name="Nat. Commun.">
        <title>Genome assembly with in vitro proximity ligation data and whole-genome triplication in lettuce.</title>
        <authorList>
            <person name="Reyes-Chin-Wo S."/>
            <person name="Wang Z."/>
            <person name="Yang X."/>
            <person name="Kozik A."/>
            <person name="Arikit S."/>
            <person name="Song C."/>
            <person name="Xia L."/>
            <person name="Froenicke L."/>
            <person name="Lavelle D.O."/>
            <person name="Truco M.J."/>
            <person name="Xia R."/>
            <person name="Zhu S."/>
            <person name="Xu C."/>
            <person name="Xu H."/>
            <person name="Xu X."/>
            <person name="Cox K."/>
            <person name="Korf I."/>
            <person name="Meyers B.C."/>
            <person name="Michelmore R.W."/>
        </authorList>
    </citation>
    <scope>NUCLEOTIDE SEQUENCE [LARGE SCALE GENOMIC DNA]</scope>
    <source>
        <strain evidence="2">cv. Salinas</strain>
        <tissue evidence="1">Seedlings</tissue>
    </source>
</reference>
<dbReference type="Proteomes" id="UP000235145">
    <property type="component" value="Unassembled WGS sequence"/>
</dbReference>
<evidence type="ECO:0000313" key="1">
    <source>
        <dbReference type="EMBL" id="KAJ0189057.1"/>
    </source>
</evidence>
<evidence type="ECO:0000313" key="2">
    <source>
        <dbReference type="Proteomes" id="UP000235145"/>
    </source>
</evidence>
<proteinExistence type="predicted"/>
<name>A0A9R1UL46_LACSA</name>
<sequence>MPENYRQKKFFLHFTCVVCGLIDLGNREASKYEESSYLRILLDSRDASRYLFPLPLGNLKWLQLAMQMLVLGLNLATGQAPLNKPCNIPLHTGPPILSLLVQIHLSGPRMDQETRFVRLLH</sequence>
<dbReference type="EMBL" id="NBSK02000008">
    <property type="protein sequence ID" value="KAJ0189057.1"/>
    <property type="molecule type" value="Genomic_DNA"/>
</dbReference>
<organism evidence="1 2">
    <name type="scientific">Lactuca sativa</name>
    <name type="common">Garden lettuce</name>
    <dbReference type="NCBI Taxonomy" id="4236"/>
    <lineage>
        <taxon>Eukaryota</taxon>
        <taxon>Viridiplantae</taxon>
        <taxon>Streptophyta</taxon>
        <taxon>Embryophyta</taxon>
        <taxon>Tracheophyta</taxon>
        <taxon>Spermatophyta</taxon>
        <taxon>Magnoliopsida</taxon>
        <taxon>eudicotyledons</taxon>
        <taxon>Gunneridae</taxon>
        <taxon>Pentapetalae</taxon>
        <taxon>asterids</taxon>
        <taxon>campanulids</taxon>
        <taxon>Asterales</taxon>
        <taxon>Asteraceae</taxon>
        <taxon>Cichorioideae</taxon>
        <taxon>Cichorieae</taxon>
        <taxon>Lactucinae</taxon>
        <taxon>Lactuca</taxon>
    </lineage>
</organism>
<keyword evidence="2" id="KW-1185">Reference proteome</keyword>